<evidence type="ECO:0000313" key="1">
    <source>
        <dbReference type="EMBL" id="GFS78206.1"/>
    </source>
</evidence>
<keyword evidence="2" id="KW-1185">Reference proteome</keyword>
<protein>
    <submittedName>
        <fullName evidence="1">Uncharacterized protein</fullName>
    </submittedName>
</protein>
<organism evidence="1 2">
    <name type="scientific">Nephila pilipes</name>
    <name type="common">Giant wood spider</name>
    <name type="synonym">Nephila maculata</name>
    <dbReference type="NCBI Taxonomy" id="299642"/>
    <lineage>
        <taxon>Eukaryota</taxon>
        <taxon>Metazoa</taxon>
        <taxon>Ecdysozoa</taxon>
        <taxon>Arthropoda</taxon>
        <taxon>Chelicerata</taxon>
        <taxon>Arachnida</taxon>
        <taxon>Araneae</taxon>
        <taxon>Araneomorphae</taxon>
        <taxon>Entelegynae</taxon>
        <taxon>Araneoidea</taxon>
        <taxon>Nephilidae</taxon>
        <taxon>Nephila</taxon>
    </lineage>
</organism>
<evidence type="ECO:0000313" key="2">
    <source>
        <dbReference type="Proteomes" id="UP000887013"/>
    </source>
</evidence>
<gene>
    <name evidence="1" type="ORF">NPIL_338971</name>
</gene>
<reference evidence="1" key="1">
    <citation type="submission" date="2020-08" db="EMBL/GenBank/DDBJ databases">
        <title>Multicomponent nature underlies the extraordinary mechanical properties of spider dragline silk.</title>
        <authorList>
            <person name="Kono N."/>
            <person name="Nakamura H."/>
            <person name="Mori M."/>
            <person name="Yoshida Y."/>
            <person name="Ohtoshi R."/>
            <person name="Malay A.D."/>
            <person name="Moran D.A.P."/>
            <person name="Tomita M."/>
            <person name="Numata K."/>
            <person name="Arakawa K."/>
        </authorList>
    </citation>
    <scope>NUCLEOTIDE SEQUENCE</scope>
</reference>
<name>A0A8X6MUB4_NEPPI</name>
<dbReference type="AlphaFoldDB" id="A0A8X6MUB4"/>
<dbReference type="EMBL" id="BMAW01051037">
    <property type="protein sequence ID" value="GFS78206.1"/>
    <property type="molecule type" value="Genomic_DNA"/>
</dbReference>
<dbReference type="Proteomes" id="UP000887013">
    <property type="component" value="Unassembled WGS sequence"/>
</dbReference>
<proteinExistence type="predicted"/>
<accession>A0A8X6MUB4</accession>
<comment type="caution">
    <text evidence="1">The sequence shown here is derived from an EMBL/GenBank/DDBJ whole genome shotgun (WGS) entry which is preliminary data.</text>
</comment>
<sequence>MGAANRIIHYPPIEILHLKLTSSSKLRLTPRFLTPPLLRKTTHPPLHAQTQNNPPYCFLIDSSLFRTSPPHPTSLRYPNAAVKSYFLNSNELSCVIAAIPIRA</sequence>